<gene>
    <name evidence="4" type="ORF">DD666_15550</name>
</gene>
<comment type="caution">
    <text evidence="4">The sequence shown here is derived from an EMBL/GenBank/DDBJ whole genome shotgun (WGS) entry which is preliminary data.</text>
</comment>
<sequence>MMNVKNWLLAVTVGLSAGFGATALASDWKELKVGIEPGYAPFEYKNAKGEIEGFDADVMTEICKKMQAKCTWVEQSFDSLIPALAARKITLIHSSMQITPQREKILSFSQPIYGIPTHLMARKDSGLLPTVDSLKGKRVGALQGSTQETYAKHKWGSNGVQIISYQDQNQTFADLAAGRIDAAIIEKPNGQSGFLSKPAGSDFAFVGPAITDDKALTGEIAIGMRKSDSKLKQAIDTALGQLQQDGTIAKLAGKYFKPGEINLKNVKP</sequence>
<protein>
    <submittedName>
        <fullName evidence="4">ABC transporter substrate-binding protein</fullName>
    </submittedName>
</protein>
<dbReference type="EMBL" id="DOEK01000030">
    <property type="protein sequence ID" value="HBP30822.1"/>
    <property type="molecule type" value="Genomic_DNA"/>
</dbReference>
<dbReference type="PANTHER" id="PTHR35936:SF13">
    <property type="entry name" value="HISTIDINE-BINDING PERIPLASMIC PROTEIN"/>
    <property type="match status" value="1"/>
</dbReference>
<dbReference type="AlphaFoldDB" id="A0A356LIT1"/>
<dbReference type="PANTHER" id="PTHR35936">
    <property type="entry name" value="MEMBRANE-BOUND LYTIC MUREIN TRANSGLYCOSYLASE F"/>
    <property type="match status" value="1"/>
</dbReference>
<evidence type="ECO:0000256" key="1">
    <source>
        <dbReference type="ARBA" id="ARBA00022729"/>
    </source>
</evidence>
<feature type="signal peptide" evidence="2">
    <location>
        <begin position="1"/>
        <end position="25"/>
    </location>
</feature>
<proteinExistence type="predicted"/>
<evidence type="ECO:0000313" key="4">
    <source>
        <dbReference type="EMBL" id="HBP30822.1"/>
    </source>
</evidence>
<accession>A0A356LIT1</accession>
<dbReference type="Pfam" id="PF00497">
    <property type="entry name" value="SBP_bac_3"/>
    <property type="match status" value="1"/>
</dbReference>
<dbReference type="Proteomes" id="UP000264036">
    <property type="component" value="Unassembled WGS sequence"/>
</dbReference>
<feature type="chain" id="PRO_5016560351" evidence="2">
    <location>
        <begin position="26"/>
        <end position="268"/>
    </location>
</feature>
<evidence type="ECO:0000259" key="3">
    <source>
        <dbReference type="SMART" id="SM00062"/>
    </source>
</evidence>
<organism evidence="4 5">
    <name type="scientific">Advenella kashmirensis</name>
    <dbReference type="NCBI Taxonomy" id="310575"/>
    <lineage>
        <taxon>Bacteria</taxon>
        <taxon>Pseudomonadati</taxon>
        <taxon>Pseudomonadota</taxon>
        <taxon>Betaproteobacteria</taxon>
        <taxon>Burkholderiales</taxon>
        <taxon>Alcaligenaceae</taxon>
    </lineage>
</organism>
<dbReference type="Gene3D" id="3.40.190.10">
    <property type="entry name" value="Periplasmic binding protein-like II"/>
    <property type="match status" value="2"/>
</dbReference>
<reference evidence="4 5" key="1">
    <citation type="journal article" date="2018" name="Nat. Biotechnol.">
        <title>A standardized bacterial taxonomy based on genome phylogeny substantially revises the tree of life.</title>
        <authorList>
            <person name="Parks D.H."/>
            <person name="Chuvochina M."/>
            <person name="Waite D.W."/>
            <person name="Rinke C."/>
            <person name="Skarshewski A."/>
            <person name="Chaumeil P.A."/>
            <person name="Hugenholtz P."/>
        </authorList>
    </citation>
    <scope>NUCLEOTIDE SEQUENCE [LARGE SCALE GENOMIC DNA]</scope>
    <source>
        <strain evidence="4">UBA10707</strain>
    </source>
</reference>
<evidence type="ECO:0000256" key="2">
    <source>
        <dbReference type="SAM" id="SignalP"/>
    </source>
</evidence>
<feature type="domain" description="Solute-binding protein family 3/N-terminal" evidence="3">
    <location>
        <begin position="30"/>
        <end position="259"/>
    </location>
</feature>
<dbReference type="SMART" id="SM00062">
    <property type="entry name" value="PBPb"/>
    <property type="match status" value="1"/>
</dbReference>
<keyword evidence="1 2" id="KW-0732">Signal</keyword>
<name>A0A356LIT1_9BURK</name>
<evidence type="ECO:0000313" key="5">
    <source>
        <dbReference type="Proteomes" id="UP000264036"/>
    </source>
</evidence>
<dbReference type="InterPro" id="IPR001638">
    <property type="entry name" value="Solute-binding_3/MltF_N"/>
</dbReference>
<dbReference type="SUPFAM" id="SSF53850">
    <property type="entry name" value="Periplasmic binding protein-like II"/>
    <property type="match status" value="1"/>
</dbReference>